<dbReference type="Gene3D" id="3.30.60.90">
    <property type="match status" value="1"/>
</dbReference>
<evidence type="ECO:0000259" key="12">
    <source>
        <dbReference type="PROSITE" id="PS50135"/>
    </source>
</evidence>
<evidence type="ECO:0000256" key="2">
    <source>
        <dbReference type="ARBA" id="ARBA00022771"/>
    </source>
</evidence>
<dbReference type="CDD" id="cd02336">
    <property type="entry name" value="ZZ_RSC8"/>
    <property type="match status" value="1"/>
</dbReference>
<keyword evidence="4" id="KW-0805">Transcription regulation</keyword>
<dbReference type="Pfam" id="PF00569">
    <property type="entry name" value="ZZ"/>
    <property type="match status" value="1"/>
</dbReference>
<dbReference type="PROSITE" id="PS50135">
    <property type="entry name" value="ZF_ZZ_2"/>
    <property type="match status" value="1"/>
</dbReference>
<dbReference type="PANTHER" id="PTHR12802">
    <property type="entry name" value="SWI/SNF COMPLEX-RELATED"/>
    <property type="match status" value="1"/>
</dbReference>
<dbReference type="PROSITE" id="PS50090">
    <property type="entry name" value="MYB_LIKE"/>
    <property type="match status" value="1"/>
</dbReference>
<evidence type="ECO:0008006" key="17">
    <source>
        <dbReference type="Google" id="ProtNLM"/>
    </source>
</evidence>
<evidence type="ECO:0000256" key="6">
    <source>
        <dbReference type="ARBA" id="ARBA00023163"/>
    </source>
</evidence>
<keyword evidence="5" id="KW-0238">DNA-binding</keyword>
<dbReference type="GO" id="GO:0045893">
    <property type="term" value="P:positive regulation of DNA-templated transcription"/>
    <property type="evidence" value="ECO:0007669"/>
    <property type="project" value="TreeGrafter"/>
</dbReference>
<keyword evidence="16" id="KW-1185">Reference proteome</keyword>
<feature type="region of interest" description="Disordered" evidence="10">
    <location>
        <begin position="1"/>
        <end position="59"/>
    </location>
</feature>
<dbReference type="InterPro" id="IPR009057">
    <property type="entry name" value="Homeodomain-like_sf"/>
</dbReference>
<dbReference type="GO" id="GO:0016514">
    <property type="term" value="C:SWI/SNF complex"/>
    <property type="evidence" value="ECO:0007669"/>
    <property type="project" value="TreeGrafter"/>
</dbReference>
<evidence type="ECO:0000256" key="9">
    <source>
        <dbReference type="SAM" id="Coils"/>
    </source>
</evidence>
<keyword evidence="7" id="KW-0539">Nucleus</keyword>
<dbReference type="Gene3D" id="1.10.10.60">
    <property type="entry name" value="Homeodomain-like"/>
    <property type="match status" value="1"/>
</dbReference>
<gene>
    <name evidence="15" type="ORF">BOTBODRAFT_129640</name>
</gene>
<evidence type="ECO:0000259" key="14">
    <source>
        <dbReference type="PROSITE" id="PS51293"/>
    </source>
</evidence>
<dbReference type="Gene3D" id="1.10.10.10">
    <property type="entry name" value="Winged helix-like DNA-binding domain superfamily/Winged helix DNA-binding domain"/>
    <property type="match status" value="1"/>
</dbReference>
<evidence type="ECO:0000256" key="10">
    <source>
        <dbReference type="SAM" id="MobiDB-lite"/>
    </source>
</evidence>
<name>A0A067MXX6_BOTB1</name>
<dbReference type="PROSITE" id="PS50934">
    <property type="entry name" value="SWIRM"/>
    <property type="match status" value="1"/>
</dbReference>
<feature type="region of interest" description="Disordered" evidence="10">
    <location>
        <begin position="199"/>
        <end position="229"/>
    </location>
</feature>
<keyword evidence="9" id="KW-0175">Coiled coil</keyword>
<dbReference type="GO" id="GO:0008270">
    <property type="term" value="F:zinc ion binding"/>
    <property type="evidence" value="ECO:0007669"/>
    <property type="project" value="UniProtKB-KW"/>
</dbReference>
<dbReference type="SMART" id="SM00291">
    <property type="entry name" value="ZnF_ZZ"/>
    <property type="match status" value="1"/>
</dbReference>
<dbReference type="InterPro" id="IPR032451">
    <property type="entry name" value="SMARCC_C"/>
</dbReference>
<keyword evidence="1" id="KW-0479">Metal-binding</keyword>
<dbReference type="Pfam" id="PF00249">
    <property type="entry name" value="Myb_DNA-binding"/>
    <property type="match status" value="1"/>
</dbReference>
<evidence type="ECO:0000256" key="3">
    <source>
        <dbReference type="ARBA" id="ARBA00022833"/>
    </source>
</evidence>
<proteinExistence type="predicted"/>
<dbReference type="InterPro" id="IPR043145">
    <property type="entry name" value="Znf_ZZ_sf"/>
</dbReference>
<feature type="domain" description="Myb-like" evidence="11">
    <location>
        <begin position="334"/>
        <end position="376"/>
    </location>
</feature>
<feature type="domain" description="SWIRM" evidence="13">
    <location>
        <begin position="81"/>
        <end position="178"/>
    </location>
</feature>
<dbReference type="InterPro" id="IPR041984">
    <property type="entry name" value="Rsc8/Ssr1/Ssr2_ZZ"/>
</dbReference>
<evidence type="ECO:0000256" key="7">
    <source>
        <dbReference type="ARBA" id="ARBA00023242"/>
    </source>
</evidence>
<dbReference type="PROSITE" id="PS51293">
    <property type="entry name" value="SANT"/>
    <property type="match status" value="1"/>
</dbReference>
<organism evidence="15 16">
    <name type="scientific">Botryobasidium botryosum (strain FD-172 SS1)</name>
    <dbReference type="NCBI Taxonomy" id="930990"/>
    <lineage>
        <taxon>Eukaryota</taxon>
        <taxon>Fungi</taxon>
        <taxon>Dikarya</taxon>
        <taxon>Basidiomycota</taxon>
        <taxon>Agaricomycotina</taxon>
        <taxon>Agaricomycetes</taxon>
        <taxon>Cantharellales</taxon>
        <taxon>Botryobasidiaceae</taxon>
        <taxon>Botryobasidium</taxon>
    </lineage>
</organism>
<dbReference type="InterPro" id="IPR017884">
    <property type="entry name" value="SANT_dom"/>
</dbReference>
<feature type="domain" description="ZZ-type" evidence="12">
    <location>
        <begin position="267"/>
        <end position="321"/>
    </location>
</feature>
<evidence type="ECO:0000313" key="16">
    <source>
        <dbReference type="Proteomes" id="UP000027195"/>
    </source>
</evidence>
<feature type="non-terminal residue" evidence="15">
    <location>
        <position position="1"/>
    </location>
</feature>
<dbReference type="InterPro" id="IPR000433">
    <property type="entry name" value="Znf_ZZ"/>
</dbReference>
<evidence type="ECO:0000259" key="11">
    <source>
        <dbReference type="PROSITE" id="PS50090"/>
    </source>
</evidence>
<evidence type="ECO:0000313" key="15">
    <source>
        <dbReference type="EMBL" id="KDQ16737.1"/>
    </source>
</evidence>
<dbReference type="SUPFAM" id="SSF57850">
    <property type="entry name" value="RING/U-box"/>
    <property type="match status" value="1"/>
</dbReference>
<dbReference type="FunCoup" id="A0A067MXX6">
    <property type="interactions" value="71"/>
</dbReference>
<dbReference type="CDD" id="cd00167">
    <property type="entry name" value="SANT"/>
    <property type="match status" value="1"/>
</dbReference>
<protein>
    <recommendedName>
        <fullName evidence="17">SWIRM-domain-containing protein</fullName>
    </recommendedName>
</protein>
<evidence type="ECO:0000256" key="4">
    <source>
        <dbReference type="ARBA" id="ARBA00023015"/>
    </source>
</evidence>
<dbReference type="STRING" id="930990.A0A067MXX6"/>
<evidence type="ECO:0000256" key="1">
    <source>
        <dbReference type="ARBA" id="ARBA00022723"/>
    </source>
</evidence>
<dbReference type="InterPro" id="IPR036388">
    <property type="entry name" value="WH-like_DNA-bd_sf"/>
</dbReference>
<dbReference type="Pfam" id="PF04433">
    <property type="entry name" value="SWIRM"/>
    <property type="match status" value="1"/>
</dbReference>
<feature type="compositionally biased region" description="Basic and acidic residues" evidence="10">
    <location>
        <begin position="437"/>
        <end position="447"/>
    </location>
</feature>
<dbReference type="HOGENOM" id="CLU_004447_3_1_1"/>
<dbReference type="GO" id="GO:0042393">
    <property type="term" value="F:histone binding"/>
    <property type="evidence" value="ECO:0007669"/>
    <property type="project" value="TreeGrafter"/>
</dbReference>
<dbReference type="GO" id="GO:0003677">
    <property type="term" value="F:DNA binding"/>
    <property type="evidence" value="ECO:0007669"/>
    <property type="project" value="UniProtKB-KW"/>
</dbReference>
<dbReference type="Proteomes" id="UP000027195">
    <property type="component" value="Unassembled WGS sequence"/>
</dbReference>
<keyword evidence="6" id="KW-0804">Transcription</keyword>
<dbReference type="Pfam" id="PF16495">
    <property type="entry name" value="SWIRM-assoc_1"/>
    <property type="match status" value="1"/>
</dbReference>
<dbReference type="SMART" id="SM00717">
    <property type="entry name" value="SANT"/>
    <property type="match status" value="1"/>
</dbReference>
<dbReference type="InParanoid" id="A0A067MXX6"/>
<accession>A0A067MXX6</accession>
<sequence length="668" mass="70980">MSQGVAPIDFENAPGKRHEFDPIPTGVVTNLGPHGHHDSRAASELPGGGDDAGDGDPNLEASRAQLEEQARKYLAAQSHEVIIPSYSAWFDISKINQIEQRALPEFFNSRNRSKTPATYKDYRDFMIHTYRLRPSEYLTVTACRRNLAGDVCAILRVHAFLEQWGLINYQVDPDTRPAALGPPFTGHFRVIVDTPRGLQPLHPGSSSSRPSGLSHSAAAPSGAPKPPSLELRQSIYQTSMKTSQPLSPSAASQLISQAGPTSKDQFAVTYACDTCGVDCTPVRYHSLKSKNYELCPSCYLDGRFSSKMFSGDFVKLTSASVFKHGEGAAGADDWSDAETLLLLEGIEMYDDDWALISEHVGTRSREQCIAHFLQLPIEDEYISAPSEGELGPLQYARLPFDRTDNPVMSVVAFLASAVGPGVAAAAAQSALSEMTDRMKGKLKKGESGSEQNQKAAAAEGGSREGAENGEGPAAGEGEGSKSTPKDDAAADVKGQEDMDVDRGTSGARDEAGAKASSNINRVAGIALGAAAAKAQVLASHEEATIRALTTQVVRAQLTKLELKMTQFDAMESLLEEERKSLEAARQQLLKERTTVMKGLESVRELMGKAAAGGGSSASPLGGPVGMHAQMAGIANGVGAPMTRASPVDLMLEGGEPPEGEGIMIAPLS</sequence>
<dbReference type="AlphaFoldDB" id="A0A067MXX6"/>
<feature type="compositionally biased region" description="Basic and acidic residues" evidence="10">
    <location>
        <begin position="483"/>
        <end position="512"/>
    </location>
</feature>
<feature type="domain" description="SANT" evidence="14">
    <location>
        <begin position="329"/>
        <end position="380"/>
    </location>
</feature>
<dbReference type="EMBL" id="KL198026">
    <property type="protein sequence ID" value="KDQ16737.1"/>
    <property type="molecule type" value="Genomic_DNA"/>
</dbReference>
<feature type="coiled-coil region" evidence="9">
    <location>
        <begin position="567"/>
        <end position="594"/>
    </location>
</feature>
<dbReference type="OrthoDB" id="118550at2759"/>
<dbReference type="InterPro" id="IPR007526">
    <property type="entry name" value="SWIRM"/>
</dbReference>
<reference evidence="16" key="1">
    <citation type="journal article" date="2014" name="Proc. Natl. Acad. Sci. U.S.A.">
        <title>Extensive sampling of basidiomycete genomes demonstrates inadequacy of the white-rot/brown-rot paradigm for wood decay fungi.</title>
        <authorList>
            <person name="Riley R."/>
            <person name="Salamov A.A."/>
            <person name="Brown D.W."/>
            <person name="Nagy L.G."/>
            <person name="Floudas D."/>
            <person name="Held B.W."/>
            <person name="Levasseur A."/>
            <person name="Lombard V."/>
            <person name="Morin E."/>
            <person name="Otillar R."/>
            <person name="Lindquist E.A."/>
            <person name="Sun H."/>
            <person name="LaButti K.M."/>
            <person name="Schmutz J."/>
            <person name="Jabbour D."/>
            <person name="Luo H."/>
            <person name="Baker S.E."/>
            <person name="Pisabarro A.G."/>
            <person name="Walton J.D."/>
            <person name="Blanchette R.A."/>
            <person name="Henrissat B."/>
            <person name="Martin F."/>
            <person name="Cullen D."/>
            <person name="Hibbett D.S."/>
            <person name="Grigoriev I.V."/>
        </authorList>
    </citation>
    <scope>NUCLEOTIDE SEQUENCE [LARGE SCALE GENOMIC DNA]</scope>
    <source>
        <strain evidence="16">FD-172 SS1</strain>
    </source>
</reference>
<keyword evidence="2 8" id="KW-0863">Zinc-finger</keyword>
<dbReference type="InterPro" id="IPR001005">
    <property type="entry name" value="SANT/Myb"/>
</dbReference>
<feature type="region of interest" description="Disordered" evidence="10">
    <location>
        <begin position="437"/>
        <end position="514"/>
    </location>
</feature>
<feature type="compositionally biased region" description="Low complexity" evidence="10">
    <location>
        <begin position="201"/>
        <end position="222"/>
    </location>
</feature>
<evidence type="ECO:0000256" key="5">
    <source>
        <dbReference type="ARBA" id="ARBA00023125"/>
    </source>
</evidence>
<dbReference type="FunFam" id="1.10.10.10:FF:000020">
    <property type="entry name" value="SWI/SNF complex subunit SMARCC2 isoform c"/>
    <property type="match status" value="1"/>
</dbReference>
<keyword evidence="3" id="KW-0862">Zinc</keyword>
<dbReference type="GO" id="GO:0006338">
    <property type="term" value="P:chromatin remodeling"/>
    <property type="evidence" value="ECO:0007669"/>
    <property type="project" value="UniProtKB-ARBA"/>
</dbReference>
<dbReference type="PANTHER" id="PTHR12802:SF41">
    <property type="entry name" value="BRAHMA ASSOCIATED PROTEIN 155 KDA"/>
    <property type="match status" value="1"/>
</dbReference>
<dbReference type="SUPFAM" id="SSF46689">
    <property type="entry name" value="Homeodomain-like"/>
    <property type="match status" value="2"/>
</dbReference>
<evidence type="ECO:0000259" key="13">
    <source>
        <dbReference type="PROSITE" id="PS50934"/>
    </source>
</evidence>
<evidence type="ECO:0000256" key="8">
    <source>
        <dbReference type="PROSITE-ProRule" id="PRU00228"/>
    </source>
</evidence>
<dbReference type="FunFam" id="1.10.10.60:FF:000014">
    <property type="entry name" value="SWI/SNF complex subunit SMARCC2 isoform C"/>
    <property type="match status" value="1"/>
</dbReference>